<dbReference type="PROSITE" id="PS51354">
    <property type="entry name" value="GLUTAREDOXIN_2"/>
    <property type="match status" value="1"/>
</dbReference>
<feature type="domain" description="GST N-terminal" evidence="2">
    <location>
        <begin position="4"/>
        <end position="83"/>
    </location>
</feature>
<sequence>MAQADIILYTNHRCPFAHRAHITLAELGLSYKEEIIDLDTPRTPEYLKVNPRGLVPSISYNGEIITESAIVAQFLADTHPSDFLPKSSDPKDALTRARINFFTDAWSTKVQSHIFKLTYSASVSEEVVKDATASIVKEIEPLLSNAAPFFNGSDKPTFAEAIVAPFVIRFFTLSKHGLVPTSFVEALEKEAPNFYKWAQAVIKHPSVLSIYNEDVIVDGTKKRIEKLKAQA</sequence>
<dbReference type="Proteomes" id="UP000005206">
    <property type="component" value="Chromosome 5"/>
</dbReference>
<dbReference type="InterPro" id="IPR050983">
    <property type="entry name" value="GST_Omega/HSP26"/>
</dbReference>
<dbReference type="AlphaFoldDB" id="C7YSY1"/>
<dbReference type="CDD" id="cd00299">
    <property type="entry name" value="GST_C_family"/>
    <property type="match status" value="1"/>
</dbReference>
<evidence type="ECO:0000259" key="2">
    <source>
        <dbReference type="PROSITE" id="PS50404"/>
    </source>
</evidence>
<dbReference type="Pfam" id="PF13409">
    <property type="entry name" value="GST_N_2"/>
    <property type="match status" value="1"/>
</dbReference>
<dbReference type="KEGG" id="nhe:NECHADRAFT_69758"/>
<dbReference type="InterPro" id="IPR010987">
    <property type="entry name" value="Glutathione-S-Trfase_C-like"/>
</dbReference>
<dbReference type="Gene3D" id="1.20.1050.10">
    <property type="match status" value="1"/>
</dbReference>
<dbReference type="SUPFAM" id="SSF52833">
    <property type="entry name" value="Thioredoxin-like"/>
    <property type="match status" value="1"/>
</dbReference>
<dbReference type="InterPro" id="IPR040079">
    <property type="entry name" value="Glutathione_S-Trfase"/>
</dbReference>
<dbReference type="SFLD" id="SFLDS00019">
    <property type="entry name" value="Glutathione_Transferase_(cytos"/>
    <property type="match status" value="1"/>
</dbReference>
<dbReference type="InterPro" id="IPR004045">
    <property type="entry name" value="Glutathione_S-Trfase_N"/>
</dbReference>
<dbReference type="Gene3D" id="3.40.30.10">
    <property type="entry name" value="Glutaredoxin"/>
    <property type="match status" value="1"/>
</dbReference>
<dbReference type="PANTHER" id="PTHR43968:SF8">
    <property type="entry name" value="S-TRANSFERASE, PUTATIVE (AFU_ORTHOLOGUE AFUA_2G00590)-RELATED"/>
    <property type="match status" value="1"/>
</dbReference>
<dbReference type="STRING" id="660122.C7YSY1"/>
<dbReference type="PROSITE" id="PS50405">
    <property type="entry name" value="GST_CTER"/>
    <property type="match status" value="1"/>
</dbReference>
<evidence type="ECO:0000259" key="3">
    <source>
        <dbReference type="PROSITE" id="PS50405"/>
    </source>
</evidence>
<dbReference type="OrthoDB" id="202840at2759"/>
<dbReference type="PANTHER" id="PTHR43968">
    <property type="match status" value="1"/>
</dbReference>
<evidence type="ECO:0000256" key="1">
    <source>
        <dbReference type="ARBA" id="ARBA00007409"/>
    </source>
</evidence>
<evidence type="ECO:0000313" key="5">
    <source>
        <dbReference type="Proteomes" id="UP000005206"/>
    </source>
</evidence>
<keyword evidence="5" id="KW-1185">Reference proteome</keyword>
<comment type="similarity">
    <text evidence="1">Belongs to the GST superfamily.</text>
</comment>
<dbReference type="GeneID" id="9668440"/>
<reference evidence="4 5" key="1">
    <citation type="journal article" date="2009" name="PLoS Genet.">
        <title>The genome of Nectria haematococca: contribution of supernumerary chromosomes to gene expansion.</title>
        <authorList>
            <person name="Coleman J.J."/>
            <person name="Rounsley S.D."/>
            <person name="Rodriguez-Carres M."/>
            <person name="Kuo A."/>
            <person name="Wasmann C.C."/>
            <person name="Grimwood J."/>
            <person name="Schmutz J."/>
            <person name="Taga M."/>
            <person name="White G.J."/>
            <person name="Zhou S."/>
            <person name="Schwartz D.C."/>
            <person name="Freitag M."/>
            <person name="Ma L.J."/>
            <person name="Danchin E.G."/>
            <person name="Henrissat B."/>
            <person name="Coutinho P.M."/>
            <person name="Nelson D.R."/>
            <person name="Straney D."/>
            <person name="Napoli C.A."/>
            <person name="Barker B.M."/>
            <person name="Gribskov M."/>
            <person name="Rep M."/>
            <person name="Kroken S."/>
            <person name="Molnar I."/>
            <person name="Rensing C."/>
            <person name="Kennell J.C."/>
            <person name="Zamora J."/>
            <person name="Farman M.L."/>
            <person name="Selker E.U."/>
            <person name="Salamov A."/>
            <person name="Shapiro H."/>
            <person name="Pangilinan J."/>
            <person name="Lindquist E."/>
            <person name="Lamers C."/>
            <person name="Grigoriev I.V."/>
            <person name="Geiser D.M."/>
            <person name="Covert S.F."/>
            <person name="Temporini E."/>
            <person name="Vanetten H.D."/>
        </authorList>
    </citation>
    <scope>NUCLEOTIDE SEQUENCE [LARGE SCALE GENOMIC DNA]</scope>
    <source>
        <strain evidence="5">ATCC MYA-4622 / CBS 123669 / FGSC 9596 / NRRL 45880 / 77-13-4</strain>
    </source>
</reference>
<accession>C7YSY1</accession>
<name>C7YSY1_FUSV7</name>
<organism evidence="4 5">
    <name type="scientific">Fusarium vanettenii (strain ATCC MYA-4622 / CBS 123669 / FGSC 9596 / NRRL 45880 / 77-13-4)</name>
    <name type="common">Fusarium solani subsp. pisi</name>
    <dbReference type="NCBI Taxonomy" id="660122"/>
    <lineage>
        <taxon>Eukaryota</taxon>
        <taxon>Fungi</taxon>
        <taxon>Dikarya</taxon>
        <taxon>Ascomycota</taxon>
        <taxon>Pezizomycotina</taxon>
        <taxon>Sordariomycetes</taxon>
        <taxon>Hypocreomycetidae</taxon>
        <taxon>Hypocreales</taxon>
        <taxon>Nectriaceae</taxon>
        <taxon>Fusarium</taxon>
        <taxon>Fusarium solani species complex</taxon>
        <taxon>Fusarium vanettenii</taxon>
    </lineage>
</organism>
<dbReference type="HOGENOM" id="CLU_074611_0_0_1"/>
<dbReference type="InParanoid" id="C7YSY1"/>
<dbReference type="CDD" id="cd00570">
    <property type="entry name" value="GST_N_family"/>
    <property type="match status" value="1"/>
</dbReference>
<dbReference type="SUPFAM" id="SSF47616">
    <property type="entry name" value="GST C-terminal domain-like"/>
    <property type="match status" value="1"/>
</dbReference>
<dbReference type="GO" id="GO:0005737">
    <property type="term" value="C:cytoplasm"/>
    <property type="evidence" value="ECO:0007669"/>
    <property type="project" value="TreeGrafter"/>
</dbReference>
<dbReference type="SFLD" id="SFLDG00358">
    <property type="entry name" value="Main_(cytGST)"/>
    <property type="match status" value="1"/>
</dbReference>
<dbReference type="OMA" id="HRCPWAH"/>
<feature type="domain" description="GST C-terminal" evidence="3">
    <location>
        <begin position="92"/>
        <end position="230"/>
    </location>
</feature>
<dbReference type="InterPro" id="IPR036249">
    <property type="entry name" value="Thioredoxin-like_sf"/>
</dbReference>
<dbReference type="PROSITE" id="PS50404">
    <property type="entry name" value="GST_NTER"/>
    <property type="match status" value="1"/>
</dbReference>
<dbReference type="eggNOG" id="KOG0406">
    <property type="taxonomic scope" value="Eukaryota"/>
</dbReference>
<gene>
    <name evidence="4" type="ORF">NECHADRAFT_69758</name>
</gene>
<protein>
    <recommendedName>
        <fullName evidence="6">GST N-terminal domain-containing protein</fullName>
    </recommendedName>
</protein>
<dbReference type="EMBL" id="GG698899">
    <property type="protein sequence ID" value="EEU45728.1"/>
    <property type="molecule type" value="Genomic_DNA"/>
</dbReference>
<proteinExistence type="inferred from homology"/>
<dbReference type="RefSeq" id="XP_003051441.1">
    <property type="nucleotide sequence ID" value="XM_003051395.1"/>
</dbReference>
<evidence type="ECO:0008006" key="6">
    <source>
        <dbReference type="Google" id="ProtNLM"/>
    </source>
</evidence>
<dbReference type="InterPro" id="IPR036282">
    <property type="entry name" value="Glutathione-S-Trfase_C_sf"/>
</dbReference>
<evidence type="ECO:0000313" key="4">
    <source>
        <dbReference type="EMBL" id="EEU45728.1"/>
    </source>
</evidence>
<dbReference type="VEuPathDB" id="FungiDB:NECHADRAFT_69758"/>